<reference evidence="1 2" key="1">
    <citation type="submission" date="2020-08" db="EMBL/GenBank/DDBJ databases">
        <title>Genomic Encyclopedia of Type Strains, Phase III (KMG-III): the genomes of soil and plant-associated and newly described type strains.</title>
        <authorList>
            <person name="Whitman W."/>
        </authorList>
    </citation>
    <scope>NUCLEOTIDE SEQUENCE [LARGE SCALE GENOMIC DNA]</scope>
    <source>
        <strain evidence="1 2">CECT 3273</strain>
    </source>
</reference>
<organism evidence="1 2">
    <name type="scientific">Streptomyces griseomycini</name>
    <dbReference type="NCBI Taxonomy" id="66895"/>
    <lineage>
        <taxon>Bacteria</taxon>
        <taxon>Bacillati</taxon>
        <taxon>Actinomycetota</taxon>
        <taxon>Actinomycetes</taxon>
        <taxon>Kitasatosporales</taxon>
        <taxon>Streptomycetaceae</taxon>
        <taxon>Streptomyces</taxon>
    </lineage>
</organism>
<gene>
    <name evidence="1" type="ORF">FHS37_006550</name>
</gene>
<name>A0A7W7PWG4_9ACTN</name>
<dbReference type="AlphaFoldDB" id="A0A7W7PWG4"/>
<keyword evidence="2" id="KW-1185">Reference proteome</keyword>
<proteinExistence type="predicted"/>
<dbReference type="EMBL" id="JACHJI010000016">
    <property type="protein sequence ID" value="MBB4902453.1"/>
    <property type="molecule type" value="Genomic_DNA"/>
</dbReference>
<sequence>MPAAEPQWGDLFAGLNGRRFRKPVGVVRRRSVPQAWALRCRIVLARLLAARRPEPGRAGVDSSPRAARPRWYWLPATQSGPSGR</sequence>
<accession>A0A7W7PWG4</accession>
<evidence type="ECO:0000313" key="1">
    <source>
        <dbReference type="EMBL" id="MBB4902453.1"/>
    </source>
</evidence>
<protein>
    <submittedName>
        <fullName evidence="1">Uncharacterized protein</fullName>
    </submittedName>
</protein>
<dbReference type="Proteomes" id="UP000579523">
    <property type="component" value="Unassembled WGS sequence"/>
</dbReference>
<evidence type="ECO:0000313" key="2">
    <source>
        <dbReference type="Proteomes" id="UP000579523"/>
    </source>
</evidence>
<comment type="caution">
    <text evidence="1">The sequence shown here is derived from an EMBL/GenBank/DDBJ whole genome shotgun (WGS) entry which is preliminary data.</text>
</comment>